<name>A0A6C0EQA6_9ZZZZ</name>
<dbReference type="InterPro" id="IPR015797">
    <property type="entry name" value="NUDIX_hydrolase-like_dom_sf"/>
</dbReference>
<dbReference type="CDD" id="cd02883">
    <property type="entry name" value="NUDIX_Hydrolase"/>
    <property type="match status" value="1"/>
</dbReference>
<accession>A0A6C0EQA6</accession>
<sequence length="187" mass="22204">MGAGILPTSIHNGKLYFLFGKENQYEDSARGFSDFGGGTDNNETYLETAIREGGEELTGFLGSDNDLKKMFKKNGTYTIDYDSKSHHKIYRMHIFYFDYDEKLPFYYNNNKKFLQKRLDPKVIKESKIFEKAEIRWVCVDDIIKMRPQFRSYFQNIVDMIYDEKDSIKKFINSCLKKRTKNKTLKRR</sequence>
<reference evidence="1" key="1">
    <citation type="journal article" date="2020" name="Nature">
        <title>Giant virus diversity and host interactions through global metagenomics.</title>
        <authorList>
            <person name="Schulz F."/>
            <person name="Roux S."/>
            <person name="Paez-Espino D."/>
            <person name="Jungbluth S."/>
            <person name="Walsh D.A."/>
            <person name="Denef V.J."/>
            <person name="McMahon K.D."/>
            <person name="Konstantinidis K.T."/>
            <person name="Eloe-Fadrosh E.A."/>
            <person name="Kyrpides N.C."/>
            <person name="Woyke T."/>
        </authorList>
    </citation>
    <scope>NUCLEOTIDE SEQUENCE</scope>
    <source>
        <strain evidence="1">GVMAG-M-3300009155-2</strain>
    </source>
</reference>
<dbReference type="AlphaFoldDB" id="A0A6C0EQA6"/>
<proteinExistence type="predicted"/>
<organism evidence="1">
    <name type="scientific">viral metagenome</name>
    <dbReference type="NCBI Taxonomy" id="1070528"/>
    <lineage>
        <taxon>unclassified sequences</taxon>
        <taxon>metagenomes</taxon>
        <taxon>organismal metagenomes</taxon>
    </lineage>
</organism>
<dbReference type="Gene3D" id="3.90.79.10">
    <property type="entry name" value="Nucleoside Triphosphate Pyrophosphohydrolase"/>
    <property type="match status" value="1"/>
</dbReference>
<evidence type="ECO:0008006" key="2">
    <source>
        <dbReference type="Google" id="ProtNLM"/>
    </source>
</evidence>
<dbReference type="SUPFAM" id="SSF55811">
    <property type="entry name" value="Nudix"/>
    <property type="match status" value="1"/>
</dbReference>
<dbReference type="EMBL" id="MN738916">
    <property type="protein sequence ID" value="QHT31168.1"/>
    <property type="molecule type" value="Genomic_DNA"/>
</dbReference>
<protein>
    <recommendedName>
        <fullName evidence="2">Nudix hydrolase domain-containing protein</fullName>
    </recommendedName>
</protein>
<evidence type="ECO:0000313" key="1">
    <source>
        <dbReference type="EMBL" id="QHT31168.1"/>
    </source>
</evidence>